<keyword evidence="4" id="KW-0378">Hydrolase</keyword>
<evidence type="ECO:0000256" key="3">
    <source>
        <dbReference type="ARBA" id="ARBA00022759"/>
    </source>
</evidence>
<dbReference type="STRING" id="1184267.A11Q_1539"/>
<name>M4VB95_9BACT</name>
<comment type="cofactor">
    <cofactor evidence="1">
        <name>a divalent metal cation</name>
        <dbReference type="ChEBI" id="CHEBI:60240"/>
    </cofactor>
</comment>
<keyword evidence="6" id="KW-0175">Coiled coil</keyword>
<dbReference type="RefSeq" id="WP_015470245.1">
    <property type="nucleotide sequence ID" value="NC_020813.1"/>
</dbReference>
<accession>M4VB95</accession>
<dbReference type="Pfam" id="PF08340">
    <property type="entry name" value="YicC-like_C"/>
    <property type="match status" value="1"/>
</dbReference>
<keyword evidence="3" id="KW-0255">Endonuclease</keyword>
<evidence type="ECO:0000256" key="5">
    <source>
        <dbReference type="ARBA" id="ARBA00035648"/>
    </source>
</evidence>
<sequence>MKSMTGFGNFRTQNNEVSIEVSIRAVNGRFLETRFHLPRGYFPYEIELKKKFSSSVLRGTADVYVLRKTKSSVSSGRISVNLKLAHEYLKAFKKLSSELRLNENVRLEQISKQPEVIQFEESDAISANELSLLKKAFEGALKKFDAERVREGAALKKDLQKNLKDLQKHIGRVSKMRDEANKLLQERFESKVKSRLPKEVAGQQMDPQRISQEIVIQLEKADINEEITRLTEHIKNFDKLIEMPVVEGKKLDFYTQELLREVNTIGSKSQVAGITESVVEAKTLIERIREQVQNIE</sequence>
<dbReference type="Proteomes" id="UP000012040">
    <property type="component" value="Chromosome"/>
</dbReference>
<evidence type="ECO:0000256" key="2">
    <source>
        <dbReference type="ARBA" id="ARBA00022722"/>
    </source>
</evidence>
<gene>
    <name evidence="9" type="ORF">A11Q_1539</name>
</gene>
<dbReference type="InterPro" id="IPR005229">
    <property type="entry name" value="YicC/YloC-like"/>
</dbReference>
<evidence type="ECO:0000256" key="1">
    <source>
        <dbReference type="ARBA" id="ARBA00001968"/>
    </source>
</evidence>
<dbReference type="InterPro" id="IPR013551">
    <property type="entry name" value="YicC-like_C"/>
</dbReference>
<organism evidence="9 10">
    <name type="scientific">Pseudobdellovibrio exovorus JSS</name>
    <dbReference type="NCBI Taxonomy" id="1184267"/>
    <lineage>
        <taxon>Bacteria</taxon>
        <taxon>Pseudomonadati</taxon>
        <taxon>Bdellovibrionota</taxon>
        <taxon>Bdellovibrionia</taxon>
        <taxon>Bdellovibrionales</taxon>
        <taxon>Pseudobdellovibrionaceae</taxon>
        <taxon>Pseudobdellovibrio</taxon>
    </lineage>
</organism>
<evidence type="ECO:0000259" key="7">
    <source>
        <dbReference type="Pfam" id="PF03755"/>
    </source>
</evidence>
<dbReference type="HOGENOM" id="CLU_076609_1_0_7"/>
<dbReference type="NCBIfam" id="TIGR00255">
    <property type="entry name" value="YicC/YloC family endoribonuclease"/>
    <property type="match status" value="1"/>
</dbReference>
<feature type="domain" description="Endoribonuclease YicC-like C-terminal" evidence="8">
    <location>
        <begin position="182"/>
        <end position="296"/>
    </location>
</feature>
<feature type="coiled-coil region" evidence="6">
    <location>
        <begin position="149"/>
        <end position="186"/>
    </location>
</feature>
<dbReference type="KEGG" id="bex:A11Q_1539"/>
<reference evidence="9 10" key="1">
    <citation type="journal article" date="2013" name="ISME J.">
        <title>By their genes ye shall know them: genomic signatures of predatory bacteria.</title>
        <authorList>
            <person name="Pasternak Z."/>
            <person name="Pietrokovski S."/>
            <person name="Rotem O."/>
            <person name="Gophna U."/>
            <person name="Lurie-Weinberger M.N."/>
            <person name="Jurkevitch E."/>
        </authorList>
    </citation>
    <scope>NUCLEOTIDE SEQUENCE [LARGE SCALE GENOMIC DNA]</scope>
    <source>
        <strain evidence="9 10">JSS</strain>
    </source>
</reference>
<protein>
    <recommendedName>
        <fullName evidence="11">YicC family protein</fullName>
    </recommendedName>
</protein>
<evidence type="ECO:0000256" key="4">
    <source>
        <dbReference type="ARBA" id="ARBA00022801"/>
    </source>
</evidence>
<keyword evidence="10" id="KW-1185">Reference proteome</keyword>
<comment type="similarity">
    <text evidence="5">Belongs to the YicC/YloC family.</text>
</comment>
<dbReference type="PANTHER" id="PTHR30636">
    <property type="entry name" value="UPF0701 PROTEIN YICC"/>
    <property type="match status" value="1"/>
</dbReference>
<dbReference type="GO" id="GO:0016787">
    <property type="term" value="F:hydrolase activity"/>
    <property type="evidence" value="ECO:0007669"/>
    <property type="project" value="UniProtKB-KW"/>
</dbReference>
<dbReference type="PATRIC" id="fig|1184267.3.peg.1556"/>
<dbReference type="Pfam" id="PF03755">
    <property type="entry name" value="YicC-like_N"/>
    <property type="match status" value="1"/>
</dbReference>
<dbReference type="AlphaFoldDB" id="M4VB95"/>
<evidence type="ECO:0000313" key="10">
    <source>
        <dbReference type="Proteomes" id="UP000012040"/>
    </source>
</evidence>
<dbReference type="eggNOG" id="COG1561">
    <property type="taxonomic scope" value="Bacteria"/>
</dbReference>
<dbReference type="OrthoDB" id="9771229at2"/>
<evidence type="ECO:0000256" key="6">
    <source>
        <dbReference type="SAM" id="Coils"/>
    </source>
</evidence>
<proteinExistence type="inferred from homology"/>
<evidence type="ECO:0000259" key="8">
    <source>
        <dbReference type="Pfam" id="PF08340"/>
    </source>
</evidence>
<evidence type="ECO:0000313" key="9">
    <source>
        <dbReference type="EMBL" id="AGH95755.1"/>
    </source>
</evidence>
<feature type="domain" description="Endoribonuclease YicC-like N-terminal" evidence="7">
    <location>
        <begin position="1"/>
        <end position="157"/>
    </location>
</feature>
<dbReference type="InterPro" id="IPR013527">
    <property type="entry name" value="YicC-like_N"/>
</dbReference>
<dbReference type="GO" id="GO:0004521">
    <property type="term" value="F:RNA endonuclease activity"/>
    <property type="evidence" value="ECO:0007669"/>
    <property type="project" value="InterPro"/>
</dbReference>
<evidence type="ECO:0008006" key="11">
    <source>
        <dbReference type="Google" id="ProtNLM"/>
    </source>
</evidence>
<keyword evidence="2" id="KW-0540">Nuclease</keyword>
<dbReference type="PANTHER" id="PTHR30636:SF3">
    <property type="entry name" value="UPF0701 PROTEIN YICC"/>
    <property type="match status" value="1"/>
</dbReference>
<dbReference type="EMBL" id="CP003537">
    <property type="protein sequence ID" value="AGH95755.1"/>
    <property type="molecule type" value="Genomic_DNA"/>
</dbReference>